<organism evidence="1 2">
    <name type="scientific">Gossypium aridum</name>
    <name type="common">American cotton</name>
    <name type="synonym">Erioxylum aridum</name>
    <dbReference type="NCBI Taxonomy" id="34290"/>
    <lineage>
        <taxon>Eukaryota</taxon>
        <taxon>Viridiplantae</taxon>
        <taxon>Streptophyta</taxon>
        <taxon>Embryophyta</taxon>
        <taxon>Tracheophyta</taxon>
        <taxon>Spermatophyta</taxon>
        <taxon>Magnoliopsida</taxon>
        <taxon>eudicotyledons</taxon>
        <taxon>Gunneridae</taxon>
        <taxon>Pentapetalae</taxon>
        <taxon>rosids</taxon>
        <taxon>malvids</taxon>
        <taxon>Malvales</taxon>
        <taxon>Malvaceae</taxon>
        <taxon>Malvoideae</taxon>
        <taxon>Gossypium</taxon>
    </lineage>
</organism>
<name>A0A7J8WQY8_GOSAI</name>
<reference evidence="1 2" key="1">
    <citation type="journal article" date="2019" name="Genome Biol. Evol.">
        <title>Insights into the evolution of the New World diploid cottons (Gossypium, subgenus Houzingenia) based on genome sequencing.</title>
        <authorList>
            <person name="Grover C.E."/>
            <person name="Arick M.A. 2nd"/>
            <person name="Thrash A."/>
            <person name="Conover J.L."/>
            <person name="Sanders W.S."/>
            <person name="Peterson D.G."/>
            <person name="Frelichowski J.E."/>
            <person name="Scheffler J.A."/>
            <person name="Scheffler B.E."/>
            <person name="Wendel J.F."/>
        </authorList>
    </citation>
    <scope>NUCLEOTIDE SEQUENCE [LARGE SCALE GENOMIC DNA]</scope>
    <source>
        <strain evidence="1">185</strain>
        <tissue evidence="1">Leaf</tissue>
    </source>
</reference>
<gene>
    <name evidence="1" type="ORF">Goari_018827</name>
</gene>
<protein>
    <submittedName>
        <fullName evidence="1">Uncharacterized protein</fullName>
    </submittedName>
</protein>
<dbReference type="EMBL" id="JABFAA010000002">
    <property type="protein sequence ID" value="MBA0677416.1"/>
    <property type="molecule type" value="Genomic_DNA"/>
</dbReference>
<proteinExistence type="predicted"/>
<dbReference type="AlphaFoldDB" id="A0A7J8WQY8"/>
<accession>A0A7J8WQY8</accession>
<keyword evidence="2" id="KW-1185">Reference proteome</keyword>
<comment type="caution">
    <text evidence="1">The sequence shown here is derived from an EMBL/GenBank/DDBJ whole genome shotgun (WGS) entry which is preliminary data.</text>
</comment>
<sequence length="20" mass="2278">MNGRSHLLVLLMPKALSLKR</sequence>
<evidence type="ECO:0000313" key="2">
    <source>
        <dbReference type="Proteomes" id="UP000593577"/>
    </source>
</evidence>
<evidence type="ECO:0000313" key="1">
    <source>
        <dbReference type="EMBL" id="MBA0677416.1"/>
    </source>
</evidence>
<dbReference type="Proteomes" id="UP000593577">
    <property type="component" value="Unassembled WGS sequence"/>
</dbReference>